<feature type="transmembrane region" description="Helical" evidence="7">
    <location>
        <begin position="43"/>
        <end position="62"/>
    </location>
</feature>
<feature type="compositionally biased region" description="Basic and acidic residues" evidence="6">
    <location>
        <begin position="322"/>
        <end position="335"/>
    </location>
</feature>
<sequence>MGATPFQTEAWTEYGIGTMILFLRYFARWKAVGFKGWQGDDYFALLVLVFWTLELCMLELIGQYGTNIGIYDEISVTLTDKEIARFEFGSKCLLMGWNFYVSLIWALKGCVLCFYNRITLGLKQQKFVKWTGIACVLGFAGVLGAIWGHCVPVHRNWQVVPYPGDACTTGVANYVTLVVINVVTDVAILIIPVPLLWKVQLPLGRKLAIGVLLCSGVFIIIATLLRCILSLQSIKGINVSTIWAIRETFVGIVATNAAAIKPLFSGSRWLSSSKGNSATPYSNDNNNSHPLATIGGSSNMTSRPKRRRSLDYTDIGNSSEENIFKPDLSHIRGETKVSSGPRTGKSAPGHPITVTTEVDVDYSKQV</sequence>
<organism evidence="9 10">
    <name type="scientific">Emericellopsis atlantica</name>
    <dbReference type="NCBI Taxonomy" id="2614577"/>
    <lineage>
        <taxon>Eukaryota</taxon>
        <taxon>Fungi</taxon>
        <taxon>Dikarya</taxon>
        <taxon>Ascomycota</taxon>
        <taxon>Pezizomycotina</taxon>
        <taxon>Sordariomycetes</taxon>
        <taxon>Hypocreomycetidae</taxon>
        <taxon>Hypocreales</taxon>
        <taxon>Bionectriaceae</taxon>
        <taxon>Emericellopsis</taxon>
    </lineage>
</organism>
<feature type="compositionally biased region" description="Polar residues" evidence="6">
    <location>
        <begin position="275"/>
        <end position="302"/>
    </location>
</feature>
<dbReference type="EMBL" id="MU251252">
    <property type="protein sequence ID" value="KAG9255057.1"/>
    <property type="molecule type" value="Genomic_DNA"/>
</dbReference>
<gene>
    <name evidence="9" type="ORF">F5Z01DRAFT_72587</name>
</gene>
<dbReference type="Proteomes" id="UP000887229">
    <property type="component" value="Unassembled WGS sequence"/>
</dbReference>
<feature type="domain" description="Rhodopsin" evidence="8">
    <location>
        <begin position="23"/>
        <end position="265"/>
    </location>
</feature>
<dbReference type="AlphaFoldDB" id="A0A9P8CQ87"/>
<dbReference type="PANTHER" id="PTHR33048:SF2">
    <property type="entry name" value="SRPK"/>
    <property type="match status" value="1"/>
</dbReference>
<dbReference type="GeneID" id="70297548"/>
<comment type="caution">
    <text evidence="9">The sequence shown here is derived from an EMBL/GenBank/DDBJ whole genome shotgun (WGS) entry which is preliminary data.</text>
</comment>
<evidence type="ECO:0000256" key="7">
    <source>
        <dbReference type="SAM" id="Phobius"/>
    </source>
</evidence>
<feature type="region of interest" description="Disordered" evidence="6">
    <location>
        <begin position="275"/>
        <end position="366"/>
    </location>
</feature>
<keyword evidence="3 7" id="KW-1133">Transmembrane helix</keyword>
<proteinExistence type="inferred from homology"/>
<dbReference type="Pfam" id="PF20684">
    <property type="entry name" value="Fung_rhodopsin"/>
    <property type="match status" value="1"/>
</dbReference>
<evidence type="ECO:0000256" key="1">
    <source>
        <dbReference type="ARBA" id="ARBA00004141"/>
    </source>
</evidence>
<evidence type="ECO:0000256" key="2">
    <source>
        <dbReference type="ARBA" id="ARBA00022692"/>
    </source>
</evidence>
<feature type="transmembrane region" description="Helical" evidence="7">
    <location>
        <begin position="14"/>
        <end position="31"/>
    </location>
</feature>
<feature type="transmembrane region" description="Helical" evidence="7">
    <location>
        <begin position="207"/>
        <end position="225"/>
    </location>
</feature>
<keyword evidence="2 7" id="KW-0812">Transmembrane</keyword>
<dbReference type="RefSeq" id="XP_046118981.1">
    <property type="nucleotide sequence ID" value="XM_046266645.1"/>
</dbReference>
<comment type="subcellular location">
    <subcellularLocation>
        <location evidence="1">Membrane</location>
        <topology evidence="1">Multi-pass membrane protein</topology>
    </subcellularLocation>
</comment>
<reference evidence="9" key="1">
    <citation type="journal article" date="2021" name="IMA Fungus">
        <title>Genomic characterization of three marine fungi, including Emericellopsis atlantica sp. nov. with signatures of a generalist lifestyle and marine biomass degradation.</title>
        <authorList>
            <person name="Hagestad O.C."/>
            <person name="Hou L."/>
            <person name="Andersen J.H."/>
            <person name="Hansen E.H."/>
            <person name="Altermark B."/>
            <person name="Li C."/>
            <person name="Kuhnert E."/>
            <person name="Cox R.J."/>
            <person name="Crous P.W."/>
            <person name="Spatafora J.W."/>
            <person name="Lail K."/>
            <person name="Amirebrahimi M."/>
            <person name="Lipzen A."/>
            <person name="Pangilinan J."/>
            <person name="Andreopoulos W."/>
            <person name="Hayes R.D."/>
            <person name="Ng V."/>
            <person name="Grigoriev I.V."/>
            <person name="Jackson S.A."/>
            <person name="Sutton T.D.S."/>
            <person name="Dobson A.D.W."/>
            <person name="Rama T."/>
        </authorList>
    </citation>
    <scope>NUCLEOTIDE SEQUENCE</scope>
    <source>
        <strain evidence="9">TS7</strain>
    </source>
</reference>
<comment type="similarity">
    <text evidence="5">Belongs to the SAT4 family.</text>
</comment>
<evidence type="ECO:0000256" key="3">
    <source>
        <dbReference type="ARBA" id="ARBA00022989"/>
    </source>
</evidence>
<dbReference type="OrthoDB" id="5126879at2759"/>
<accession>A0A9P8CQ87</accession>
<evidence type="ECO:0000256" key="6">
    <source>
        <dbReference type="SAM" id="MobiDB-lite"/>
    </source>
</evidence>
<feature type="transmembrane region" description="Helical" evidence="7">
    <location>
        <begin position="127"/>
        <end position="147"/>
    </location>
</feature>
<dbReference type="InterPro" id="IPR049326">
    <property type="entry name" value="Rhodopsin_dom_fungi"/>
</dbReference>
<name>A0A9P8CQ87_9HYPO</name>
<evidence type="ECO:0000313" key="10">
    <source>
        <dbReference type="Proteomes" id="UP000887229"/>
    </source>
</evidence>
<dbReference type="PANTHER" id="PTHR33048">
    <property type="entry name" value="PTH11-LIKE INTEGRAL MEMBRANE PROTEIN (AFU_ORTHOLOGUE AFUA_5G11245)"/>
    <property type="match status" value="1"/>
</dbReference>
<evidence type="ECO:0000259" key="8">
    <source>
        <dbReference type="Pfam" id="PF20684"/>
    </source>
</evidence>
<feature type="transmembrane region" description="Helical" evidence="7">
    <location>
        <begin position="97"/>
        <end position="115"/>
    </location>
</feature>
<evidence type="ECO:0000256" key="4">
    <source>
        <dbReference type="ARBA" id="ARBA00023136"/>
    </source>
</evidence>
<keyword evidence="10" id="KW-1185">Reference proteome</keyword>
<protein>
    <recommendedName>
        <fullName evidence="8">Rhodopsin domain-containing protein</fullName>
    </recommendedName>
</protein>
<keyword evidence="4 7" id="KW-0472">Membrane</keyword>
<feature type="transmembrane region" description="Helical" evidence="7">
    <location>
        <begin position="171"/>
        <end position="195"/>
    </location>
</feature>
<dbReference type="GO" id="GO:0016020">
    <property type="term" value="C:membrane"/>
    <property type="evidence" value="ECO:0007669"/>
    <property type="project" value="UniProtKB-SubCell"/>
</dbReference>
<evidence type="ECO:0000256" key="5">
    <source>
        <dbReference type="ARBA" id="ARBA00038359"/>
    </source>
</evidence>
<evidence type="ECO:0000313" key="9">
    <source>
        <dbReference type="EMBL" id="KAG9255057.1"/>
    </source>
</evidence>
<dbReference type="InterPro" id="IPR052337">
    <property type="entry name" value="SAT4-like"/>
</dbReference>